<proteinExistence type="predicted"/>
<keyword evidence="3" id="KW-1185">Reference proteome</keyword>
<feature type="transmembrane region" description="Helical" evidence="1">
    <location>
        <begin position="6"/>
        <end position="25"/>
    </location>
</feature>
<keyword evidence="1" id="KW-0472">Membrane</keyword>
<evidence type="ECO:0000313" key="2">
    <source>
        <dbReference type="EMBL" id="MFI6499352.1"/>
    </source>
</evidence>
<dbReference type="EMBL" id="JBITGY010000004">
    <property type="protein sequence ID" value="MFI6499352.1"/>
    <property type="molecule type" value="Genomic_DNA"/>
</dbReference>
<feature type="transmembrane region" description="Helical" evidence="1">
    <location>
        <begin position="100"/>
        <end position="124"/>
    </location>
</feature>
<reference evidence="2 3" key="1">
    <citation type="submission" date="2024-10" db="EMBL/GenBank/DDBJ databases">
        <title>The Natural Products Discovery Center: Release of the First 8490 Sequenced Strains for Exploring Actinobacteria Biosynthetic Diversity.</title>
        <authorList>
            <person name="Kalkreuter E."/>
            <person name="Kautsar S.A."/>
            <person name="Yang D."/>
            <person name="Bader C.D."/>
            <person name="Teijaro C.N."/>
            <person name="Fluegel L."/>
            <person name="Davis C.M."/>
            <person name="Simpson J.R."/>
            <person name="Lauterbach L."/>
            <person name="Steele A.D."/>
            <person name="Gui C."/>
            <person name="Meng S."/>
            <person name="Li G."/>
            <person name="Viehrig K."/>
            <person name="Ye F."/>
            <person name="Su P."/>
            <person name="Kiefer A.F."/>
            <person name="Nichols A."/>
            <person name="Cepeda A.J."/>
            <person name="Yan W."/>
            <person name="Fan B."/>
            <person name="Jiang Y."/>
            <person name="Adhikari A."/>
            <person name="Zheng C.-J."/>
            <person name="Schuster L."/>
            <person name="Cowan T.M."/>
            <person name="Smanski M.J."/>
            <person name="Chevrette M.G."/>
            <person name="De Carvalho L.P.S."/>
            <person name="Shen B."/>
        </authorList>
    </citation>
    <scope>NUCLEOTIDE SEQUENCE [LARGE SCALE GENOMIC DNA]</scope>
    <source>
        <strain evidence="2 3">NPDC050545</strain>
    </source>
</reference>
<gene>
    <name evidence="2" type="ORF">ACIBG2_18335</name>
</gene>
<protein>
    <submittedName>
        <fullName evidence="2">Uncharacterized protein</fullName>
    </submittedName>
</protein>
<dbReference type="RefSeq" id="WP_397082578.1">
    <property type="nucleotide sequence ID" value="NZ_JBITGY010000004.1"/>
</dbReference>
<organism evidence="2 3">
    <name type="scientific">Nonomuraea typhae</name>
    <dbReference type="NCBI Taxonomy" id="2603600"/>
    <lineage>
        <taxon>Bacteria</taxon>
        <taxon>Bacillati</taxon>
        <taxon>Actinomycetota</taxon>
        <taxon>Actinomycetes</taxon>
        <taxon>Streptosporangiales</taxon>
        <taxon>Streptosporangiaceae</taxon>
        <taxon>Nonomuraea</taxon>
    </lineage>
</organism>
<sequence>MLVIDMKYHWSAFMLAMFTPVLLLNGHPVPVRWGRNEIPLAPGQYHLRIHVPYLFPFGVVEGPLRMSGRLELEYRAPLAVFFSGALGPAPQKWNGMVVQLVLLGILVAMLLFVLLIVVFAVVAAS</sequence>
<keyword evidence="1" id="KW-1133">Transmembrane helix</keyword>
<accession>A0ABW7YUJ4</accession>
<dbReference type="Proteomes" id="UP001612741">
    <property type="component" value="Unassembled WGS sequence"/>
</dbReference>
<evidence type="ECO:0000256" key="1">
    <source>
        <dbReference type="SAM" id="Phobius"/>
    </source>
</evidence>
<keyword evidence="1" id="KW-0812">Transmembrane</keyword>
<name>A0ABW7YUJ4_9ACTN</name>
<evidence type="ECO:0000313" key="3">
    <source>
        <dbReference type="Proteomes" id="UP001612741"/>
    </source>
</evidence>
<comment type="caution">
    <text evidence="2">The sequence shown here is derived from an EMBL/GenBank/DDBJ whole genome shotgun (WGS) entry which is preliminary data.</text>
</comment>